<geneLocation type="plasmid" evidence="2">
    <name>pRGRH0119</name>
</geneLocation>
<proteinExistence type="predicted"/>
<reference evidence="2" key="1">
    <citation type="submission" date="2015-06" db="EMBL/GenBank/DDBJ databases">
        <authorList>
            <person name="Joergensen T."/>
        </authorList>
    </citation>
    <scope>NUCLEOTIDE SEQUENCE</scope>
    <source>
        <plasmid evidence="2">pRGRH0119</plasmid>
    </source>
</reference>
<keyword evidence="2" id="KW-0614">Plasmid</keyword>
<dbReference type="SUPFAM" id="SSF56349">
    <property type="entry name" value="DNA breaking-rejoining enzymes"/>
    <property type="match status" value="1"/>
</dbReference>
<evidence type="ECO:0000256" key="1">
    <source>
        <dbReference type="ARBA" id="ARBA00023172"/>
    </source>
</evidence>
<dbReference type="InterPro" id="IPR011010">
    <property type="entry name" value="DNA_brk_join_enz"/>
</dbReference>
<dbReference type="GO" id="GO:0003677">
    <property type="term" value="F:DNA binding"/>
    <property type="evidence" value="ECO:0007669"/>
    <property type="project" value="InterPro"/>
</dbReference>
<protein>
    <recommendedName>
        <fullName evidence="3">Tyr recombinase domain-containing protein</fullName>
    </recommendedName>
</protein>
<dbReference type="EMBL" id="LN852809">
    <property type="protein sequence ID" value="CRY93979.1"/>
    <property type="molecule type" value="Genomic_DNA"/>
</dbReference>
<keyword evidence="1" id="KW-0233">DNA recombination</keyword>
<organism evidence="2">
    <name type="scientific">uncultured prokaryote</name>
    <dbReference type="NCBI Taxonomy" id="198431"/>
    <lineage>
        <taxon>unclassified sequences</taxon>
        <taxon>environmental samples</taxon>
    </lineage>
</organism>
<reference evidence="2" key="2">
    <citation type="submission" date="2015-07" db="EMBL/GenBank/DDBJ databases">
        <title>Plasmids, circular viruses and viroids from rat gut.</title>
        <authorList>
            <person name="Jorgensen T.J."/>
            <person name="Hansen M.A."/>
            <person name="Xu Z."/>
            <person name="Tabak M.A."/>
            <person name="Sorensen S.J."/>
            <person name="Hansen L.H."/>
        </authorList>
    </citation>
    <scope>NUCLEOTIDE SEQUENCE</scope>
    <source>
        <plasmid evidence="2">pRGRH0119</plasmid>
    </source>
</reference>
<accession>A0A0H5PXU3</accession>
<evidence type="ECO:0000313" key="2">
    <source>
        <dbReference type="EMBL" id="CRY93979.1"/>
    </source>
</evidence>
<name>A0A0H5PXU3_9ZZZZ</name>
<dbReference type="AlphaFoldDB" id="A0A0H5PXU3"/>
<evidence type="ECO:0008006" key="3">
    <source>
        <dbReference type="Google" id="ProtNLM"/>
    </source>
</evidence>
<sequence length="340" mass="39511">MGRKNKAYFKDLHQQAYDRLTGMQAFGESKKEAVANGTEKDKIFAFNTYKSYWKHTKYFIKYIKEKHPECTTLKSAKKYANEWLQTRVDQGLSAWTVQLEAKALGKLYGISPDDENYFNPPKRKREEIKRSRGDRVRDKHFSKTNNDELIKFCRGTGLRRKELQELRGKDLVPRAQIEAEISELQKIPEEQRAPSVTKRLEMLQDARLFPEEWFIHVRNGKGGRERLSPIIGKNAGQIIERITDTPSEEKVWQHVHNCADIHGYRAEYATAIYKAHARAIEEIPYDRVNRGTGRRYQSEVYTCRKDEAGKKLDKAAMLICSKALGHNRISVVADNYIRGL</sequence>
<dbReference type="InterPro" id="IPR013762">
    <property type="entry name" value="Integrase-like_cat_sf"/>
</dbReference>
<dbReference type="GO" id="GO:0015074">
    <property type="term" value="P:DNA integration"/>
    <property type="evidence" value="ECO:0007669"/>
    <property type="project" value="InterPro"/>
</dbReference>
<dbReference type="Gene3D" id="1.10.443.10">
    <property type="entry name" value="Intergrase catalytic core"/>
    <property type="match status" value="1"/>
</dbReference>
<dbReference type="GO" id="GO:0006310">
    <property type="term" value="P:DNA recombination"/>
    <property type="evidence" value="ECO:0007669"/>
    <property type="project" value="UniProtKB-KW"/>
</dbReference>